<dbReference type="SUPFAM" id="SSF51905">
    <property type="entry name" value="FAD/NAD(P)-binding domain"/>
    <property type="match status" value="1"/>
</dbReference>
<dbReference type="PANTHER" id="PTHR43747:SF1">
    <property type="entry name" value="SLR1998 PROTEIN"/>
    <property type="match status" value="1"/>
</dbReference>
<dbReference type="AlphaFoldDB" id="A0A6A7Y0N0"/>
<sequence>MFRPPPDHGAARRVAIAIVGAGVAGCATALALQMAGLEGVVVLDRGAEQAFRIGESIPAFALGLLKRLGAYERTAALRPLESSGSTSLWGKDEPGYNDAMFDPDGAGWHLDRAAFDAALRDEVRARGIPVLPAGRLKDIRRSHAGGFRLAFEAGQTIETALLVDASGVGAAALRRLRIARNPVDELMVRYVVLALEPAAVTAARTVLEAVSYGWWYATRIPGDRMVAMLATDRDVLADTGLSLRTAASLRRAFEATRLVGPAIAAARPTGIVSVGGASAPSAILSGVAGPDWIAVGDAAWSCDPLTAQGITKALMDGLAAGAAIAGRQRGDAGAFPAYQAEAFARFTANLRLRAALYTAETRWSDKPFWRARRLPGAL</sequence>
<gene>
    <name evidence="1" type="ORF">F0357_03070</name>
</gene>
<dbReference type="Gene3D" id="3.30.9.100">
    <property type="match status" value="1"/>
</dbReference>
<dbReference type="PANTHER" id="PTHR43747">
    <property type="entry name" value="FAD-BINDING PROTEIN"/>
    <property type="match status" value="1"/>
</dbReference>
<dbReference type="InterPro" id="IPR006905">
    <property type="entry name" value="Flavin_halogenase"/>
</dbReference>
<dbReference type="PROSITE" id="PS51257">
    <property type="entry name" value="PROKAR_LIPOPROTEIN"/>
    <property type="match status" value="1"/>
</dbReference>
<comment type="caution">
    <text evidence="1">The sequence shown here is derived from an EMBL/GenBank/DDBJ whole genome shotgun (WGS) entry which is preliminary data.</text>
</comment>
<keyword evidence="2" id="KW-1185">Reference proteome</keyword>
<dbReference type="Proteomes" id="UP000332515">
    <property type="component" value="Unassembled WGS sequence"/>
</dbReference>
<reference evidence="1 2" key="1">
    <citation type="submission" date="2019-09" db="EMBL/GenBank/DDBJ databases">
        <title>Segnochrobactrum spirostomi gen. nov., sp. nov., isolated from the ciliate Spirostomum cf. yagiui and description of a novel family, Segnochrobactraceae fam. nov. within the order Rhizobiales of the class Alphaproteobacteria.</title>
        <authorList>
            <person name="Akter S."/>
            <person name="Shazib S.U.A."/>
            <person name="Shin M.K."/>
        </authorList>
    </citation>
    <scope>NUCLEOTIDE SEQUENCE [LARGE SCALE GENOMIC DNA]</scope>
    <source>
        <strain evidence="1 2">Sp-1</strain>
    </source>
</reference>
<dbReference type="EMBL" id="VWNA01000001">
    <property type="protein sequence ID" value="MQT11671.1"/>
    <property type="molecule type" value="Genomic_DNA"/>
</dbReference>
<evidence type="ECO:0000313" key="1">
    <source>
        <dbReference type="EMBL" id="MQT11671.1"/>
    </source>
</evidence>
<dbReference type="Pfam" id="PF04820">
    <property type="entry name" value="Trp_halogenase"/>
    <property type="match status" value="1"/>
</dbReference>
<dbReference type="GO" id="GO:0004497">
    <property type="term" value="F:monooxygenase activity"/>
    <property type="evidence" value="ECO:0007669"/>
    <property type="project" value="InterPro"/>
</dbReference>
<evidence type="ECO:0000313" key="2">
    <source>
        <dbReference type="Proteomes" id="UP000332515"/>
    </source>
</evidence>
<dbReference type="RefSeq" id="WP_153478610.1">
    <property type="nucleotide sequence ID" value="NZ_VWNA01000001.1"/>
</dbReference>
<protein>
    <submittedName>
        <fullName evidence="1">Dehydrogenase</fullName>
    </submittedName>
</protein>
<dbReference type="Gene3D" id="3.50.50.60">
    <property type="entry name" value="FAD/NAD(P)-binding domain"/>
    <property type="match status" value="1"/>
</dbReference>
<organism evidence="1 2">
    <name type="scientific">Segnochrobactrum spirostomi</name>
    <dbReference type="NCBI Taxonomy" id="2608987"/>
    <lineage>
        <taxon>Bacteria</taxon>
        <taxon>Pseudomonadati</taxon>
        <taxon>Pseudomonadota</taxon>
        <taxon>Alphaproteobacteria</taxon>
        <taxon>Hyphomicrobiales</taxon>
        <taxon>Segnochrobactraceae</taxon>
        <taxon>Segnochrobactrum</taxon>
    </lineage>
</organism>
<dbReference type="InterPro" id="IPR050816">
    <property type="entry name" value="Flavin-dep_Halogenase_NPB"/>
</dbReference>
<dbReference type="InterPro" id="IPR036188">
    <property type="entry name" value="FAD/NAD-bd_sf"/>
</dbReference>
<proteinExistence type="predicted"/>
<accession>A0A6A7Y0N0</accession>
<name>A0A6A7Y0N0_9HYPH</name>